<keyword evidence="1" id="KW-1133">Transmembrane helix</keyword>
<proteinExistence type="predicted"/>
<reference evidence="2" key="2">
    <citation type="submission" date="2020-09" db="EMBL/GenBank/DDBJ databases">
        <authorList>
            <person name="Sun Q."/>
            <person name="Ohkuma M."/>
        </authorList>
    </citation>
    <scope>NUCLEOTIDE SEQUENCE</scope>
    <source>
        <strain evidence="2">JCM 14719</strain>
    </source>
</reference>
<accession>A0A8J3FAR8</accession>
<gene>
    <name evidence="2" type="primary">ywiC</name>
    <name evidence="2" type="ORF">GCM10007043_10310</name>
</gene>
<keyword evidence="1" id="KW-0472">Membrane</keyword>
<sequence length="248" mass="27459">MKPIVPHEHGGWALVSVPFLLGMAVGGPTWLHLPLFLAWLFFYLAAYPFRMALARRGNRRDGRRLLRWAFGYWTAGMVFAIPPLVHFPSLLWAGPVLGALLAVNAWYAYRRNERSFVNDVCAILAFSIGGVASYVVGAGTWDAMALWVAGLCVLYFVGSVFFVKTVFRERKNARWLRASKGYHTLLVVALGIVEPLLVLPYAFSAARAFAWGGKAMRPLHVGLIEIAGSVLFLLLSAIVLRVTNLPTL</sequence>
<feature type="transmembrane region" description="Helical" evidence="1">
    <location>
        <begin position="65"/>
        <end position="84"/>
    </location>
</feature>
<dbReference type="Proteomes" id="UP000637720">
    <property type="component" value="Unassembled WGS sequence"/>
</dbReference>
<keyword evidence="3" id="KW-1185">Reference proteome</keyword>
<dbReference type="InterPro" id="IPR025576">
    <property type="entry name" value="YwiC"/>
</dbReference>
<evidence type="ECO:0000313" key="3">
    <source>
        <dbReference type="Proteomes" id="UP000637720"/>
    </source>
</evidence>
<evidence type="ECO:0000256" key="1">
    <source>
        <dbReference type="SAM" id="Phobius"/>
    </source>
</evidence>
<feature type="transmembrane region" description="Helical" evidence="1">
    <location>
        <begin position="184"/>
        <end position="203"/>
    </location>
</feature>
<dbReference type="AlphaFoldDB" id="A0A8J3FAR8"/>
<evidence type="ECO:0008006" key="4">
    <source>
        <dbReference type="Google" id="ProtNLM"/>
    </source>
</evidence>
<name>A0A8J3FAR8_9BACI</name>
<dbReference type="EMBL" id="BMOF01000015">
    <property type="protein sequence ID" value="GGJ98300.1"/>
    <property type="molecule type" value="Genomic_DNA"/>
</dbReference>
<reference evidence="2" key="1">
    <citation type="journal article" date="2014" name="Int. J. Syst. Evol. Microbiol.">
        <title>Complete genome sequence of Corynebacterium casei LMG S-19264T (=DSM 44701T), isolated from a smear-ripened cheese.</title>
        <authorList>
            <consortium name="US DOE Joint Genome Institute (JGI-PGF)"/>
            <person name="Walter F."/>
            <person name="Albersmeier A."/>
            <person name="Kalinowski J."/>
            <person name="Ruckert C."/>
        </authorList>
    </citation>
    <scope>NUCLEOTIDE SEQUENCE</scope>
    <source>
        <strain evidence="2">JCM 14719</strain>
    </source>
</reference>
<feature type="transmembrane region" description="Helical" evidence="1">
    <location>
        <begin position="116"/>
        <end position="137"/>
    </location>
</feature>
<organism evidence="2 3">
    <name type="scientific">Calditerricola satsumensis</name>
    <dbReference type="NCBI Taxonomy" id="373054"/>
    <lineage>
        <taxon>Bacteria</taxon>
        <taxon>Bacillati</taxon>
        <taxon>Bacillota</taxon>
        <taxon>Bacilli</taxon>
        <taxon>Bacillales</taxon>
        <taxon>Bacillaceae</taxon>
        <taxon>Calditerricola</taxon>
    </lineage>
</organism>
<keyword evidence="1" id="KW-0812">Transmembrane</keyword>
<feature type="transmembrane region" description="Helical" evidence="1">
    <location>
        <begin position="36"/>
        <end position="53"/>
    </location>
</feature>
<feature type="transmembrane region" description="Helical" evidence="1">
    <location>
        <begin position="12"/>
        <end position="30"/>
    </location>
</feature>
<dbReference type="Pfam" id="PF14256">
    <property type="entry name" value="YwiC"/>
    <property type="match status" value="1"/>
</dbReference>
<protein>
    <recommendedName>
        <fullName evidence="4">YwiC-like family protein</fullName>
    </recommendedName>
</protein>
<feature type="transmembrane region" description="Helical" evidence="1">
    <location>
        <begin position="223"/>
        <end position="242"/>
    </location>
</feature>
<feature type="transmembrane region" description="Helical" evidence="1">
    <location>
        <begin position="90"/>
        <end position="109"/>
    </location>
</feature>
<feature type="transmembrane region" description="Helical" evidence="1">
    <location>
        <begin position="143"/>
        <end position="163"/>
    </location>
</feature>
<evidence type="ECO:0000313" key="2">
    <source>
        <dbReference type="EMBL" id="GGJ98300.1"/>
    </source>
</evidence>
<comment type="caution">
    <text evidence="2">The sequence shown here is derived from an EMBL/GenBank/DDBJ whole genome shotgun (WGS) entry which is preliminary data.</text>
</comment>